<reference evidence="4" key="1">
    <citation type="submission" date="2023-07" db="EMBL/GenBank/DDBJ databases">
        <authorList>
            <person name="Haufschild T."/>
            <person name="Kallscheuer N."/>
            <person name="Hammer J."/>
            <person name="Kohn T."/>
            <person name="Kabuu M."/>
            <person name="Jogler M."/>
            <person name="Wohfarth N."/>
            <person name="Heuer A."/>
            <person name="Rohde M."/>
            <person name="van Teeseling M.C.F."/>
            <person name="Jogler C."/>
        </authorList>
    </citation>
    <scope>NUCLEOTIDE SEQUENCE</scope>
    <source>
        <strain evidence="4">Strain 318</strain>
    </source>
</reference>
<evidence type="ECO:0000256" key="3">
    <source>
        <dbReference type="PROSITE-ProRule" id="PRU00339"/>
    </source>
</evidence>
<dbReference type="InterPro" id="IPR011990">
    <property type="entry name" value="TPR-like_helical_dom_sf"/>
</dbReference>
<evidence type="ECO:0000256" key="1">
    <source>
        <dbReference type="ARBA" id="ARBA00022737"/>
    </source>
</evidence>
<dbReference type="PANTHER" id="PTHR44943">
    <property type="entry name" value="CELLULOSE SYNTHASE OPERON PROTEIN C"/>
    <property type="match status" value="1"/>
</dbReference>
<evidence type="ECO:0000313" key="4">
    <source>
        <dbReference type="EMBL" id="WKW14902.1"/>
    </source>
</evidence>
<name>A0AA49JZD4_9BACT</name>
<evidence type="ECO:0000256" key="2">
    <source>
        <dbReference type="ARBA" id="ARBA00022803"/>
    </source>
</evidence>
<dbReference type="RefSeq" id="WP_367887983.1">
    <property type="nucleotide sequence ID" value="NZ_CP130613.1"/>
</dbReference>
<dbReference type="InterPro" id="IPR019734">
    <property type="entry name" value="TPR_rpt"/>
</dbReference>
<accession>A0AA49JZD4</accession>
<feature type="repeat" description="TPR" evidence="3">
    <location>
        <begin position="126"/>
        <end position="159"/>
    </location>
</feature>
<evidence type="ECO:0000313" key="5">
    <source>
        <dbReference type="Proteomes" id="UP001229955"/>
    </source>
</evidence>
<dbReference type="EMBL" id="CP130613">
    <property type="protein sequence ID" value="WKW14902.1"/>
    <property type="molecule type" value="Genomic_DNA"/>
</dbReference>
<dbReference type="InterPro" id="IPR051685">
    <property type="entry name" value="Ycf3/AcsC/BcsC/TPR_MFPF"/>
</dbReference>
<dbReference type="SUPFAM" id="SSF48452">
    <property type="entry name" value="TPR-like"/>
    <property type="match status" value="1"/>
</dbReference>
<protein>
    <submittedName>
        <fullName evidence="4">Tetratricopeptide repeat protein</fullName>
    </submittedName>
</protein>
<dbReference type="Pfam" id="PF13174">
    <property type="entry name" value="TPR_6"/>
    <property type="match status" value="1"/>
</dbReference>
<dbReference type="PROSITE" id="PS50005">
    <property type="entry name" value="TPR"/>
    <property type="match status" value="3"/>
</dbReference>
<keyword evidence="1" id="KW-0677">Repeat</keyword>
<dbReference type="AlphaFoldDB" id="A0AA49JZD4"/>
<dbReference type="SMART" id="SM00028">
    <property type="entry name" value="TPR"/>
    <property type="match status" value="5"/>
</dbReference>
<feature type="repeat" description="TPR" evidence="3">
    <location>
        <begin position="92"/>
        <end position="125"/>
    </location>
</feature>
<dbReference type="KEGG" id="pspc:Strain318_001264"/>
<dbReference type="PANTHER" id="PTHR44943:SF8">
    <property type="entry name" value="TPR REPEAT-CONTAINING PROTEIN MJ0263"/>
    <property type="match status" value="1"/>
</dbReference>
<sequence length="286" mass="31920">MADETPASFRAQYATIDAKLDAGVAGADRAQVKAEIVGLFKTLEAQIAELSQLKDDIKLLVDKWKAQQAATGVQAPEFQGEKPVVHADHIGASTFIEKGWSRLSLGDYEGAEKALLKAIELSPGDPQSEALLGWAQMLQEKYDDALMNFQKVLMREPANALARINVGYICLKKQIFGEAIEHLSKAIRLDNDRKATLYAHFYLGLVYLEREMYEDAQTFFQKTLNLGPNLIEAYYELGRAFWFNEEREEARATWAKGHATNKFNPWGKKCAETLALVDSGGELTRG</sequence>
<dbReference type="Pfam" id="PF13181">
    <property type="entry name" value="TPR_8"/>
    <property type="match status" value="1"/>
</dbReference>
<keyword evidence="5" id="KW-1185">Reference proteome</keyword>
<gene>
    <name evidence="4" type="ORF">Strain318_001264</name>
</gene>
<dbReference type="Pfam" id="PF13432">
    <property type="entry name" value="TPR_16"/>
    <property type="match status" value="1"/>
</dbReference>
<keyword evidence="2 3" id="KW-0802">TPR repeat</keyword>
<dbReference type="Gene3D" id="1.25.40.10">
    <property type="entry name" value="Tetratricopeptide repeat domain"/>
    <property type="match status" value="2"/>
</dbReference>
<dbReference type="Proteomes" id="UP001229955">
    <property type="component" value="Chromosome"/>
</dbReference>
<feature type="repeat" description="TPR" evidence="3">
    <location>
        <begin position="197"/>
        <end position="230"/>
    </location>
</feature>
<proteinExistence type="predicted"/>
<organism evidence="4 5">
    <name type="scientific">Pseudogemmatithrix spongiicola</name>
    <dbReference type="NCBI Taxonomy" id="3062599"/>
    <lineage>
        <taxon>Bacteria</taxon>
        <taxon>Pseudomonadati</taxon>
        <taxon>Gemmatimonadota</taxon>
        <taxon>Gemmatimonadia</taxon>
        <taxon>Gemmatimonadales</taxon>
        <taxon>Gemmatimonadaceae</taxon>
        <taxon>Pseudogemmatithrix</taxon>
    </lineage>
</organism>